<feature type="transmembrane region" description="Helical" evidence="16">
    <location>
        <begin position="74"/>
        <end position="96"/>
    </location>
</feature>
<evidence type="ECO:0000256" key="11">
    <source>
        <dbReference type="ARBA" id="ARBA00023136"/>
    </source>
</evidence>
<sequence length="264" mass="28784">MEPSDSPRRKPHRGIYLLPNLLTTGGMFAGFYAIVVALAGRPQEAAMSVFIAGLLDGLDGRVARMTNTQSEFGVQYDSLADMVSFGIAPALVMYAWSLSSLHELGSLWGKVGFAAAFIYAACAALRLARFNTQVGVIDKRYFQGLASPAAAGLTMSFVWTMSANGLAGDHEIVRRLAPCVAIVAGLLMVSRIRYFSFKSWPDKVPFYVIPLVVLVFVALYLDTALVLFVIAALYVISGPLFTLWGLRRRRSQRDQPPRPETPGA</sequence>
<evidence type="ECO:0000313" key="18">
    <source>
        <dbReference type="Proteomes" id="UP001165498"/>
    </source>
</evidence>
<dbReference type="Gene3D" id="1.20.120.1760">
    <property type="match status" value="1"/>
</dbReference>
<comment type="catalytic activity">
    <reaction evidence="1">
        <text>a CDP-1,2-diacyl-sn-glycerol + L-serine = a 1,2-diacyl-sn-glycero-3-phospho-L-serine + CMP + H(+)</text>
        <dbReference type="Rhea" id="RHEA:16913"/>
        <dbReference type="ChEBI" id="CHEBI:15378"/>
        <dbReference type="ChEBI" id="CHEBI:33384"/>
        <dbReference type="ChEBI" id="CHEBI:57262"/>
        <dbReference type="ChEBI" id="CHEBI:58332"/>
        <dbReference type="ChEBI" id="CHEBI:60377"/>
        <dbReference type="EC" id="2.7.8.8"/>
    </reaction>
</comment>
<evidence type="ECO:0000256" key="5">
    <source>
        <dbReference type="ARBA" id="ARBA00017171"/>
    </source>
</evidence>
<dbReference type="InterPro" id="IPR048254">
    <property type="entry name" value="CDP_ALCOHOL_P_TRANSF_CS"/>
</dbReference>
<evidence type="ECO:0000256" key="12">
    <source>
        <dbReference type="ARBA" id="ARBA00023209"/>
    </source>
</evidence>
<evidence type="ECO:0000256" key="4">
    <source>
        <dbReference type="ARBA" id="ARBA00013174"/>
    </source>
</evidence>
<protein>
    <recommendedName>
        <fullName evidence="5">CDP-diacylglycerol--serine O-phosphatidyltransferase</fullName>
        <ecNumber evidence="4">2.7.8.8</ecNumber>
    </recommendedName>
    <alternativeName>
        <fullName evidence="14">Phosphatidylserine synthase</fullName>
    </alternativeName>
</protein>
<dbReference type="NCBIfam" id="TIGR00473">
    <property type="entry name" value="pssA"/>
    <property type="match status" value="1"/>
</dbReference>
<keyword evidence="18" id="KW-1185">Reference proteome</keyword>
<dbReference type="Pfam" id="PF01066">
    <property type="entry name" value="CDP-OH_P_transf"/>
    <property type="match status" value="1"/>
</dbReference>
<comment type="caution">
    <text evidence="17">The sequence shown here is derived from an EMBL/GenBank/DDBJ whole genome shotgun (WGS) entry which is preliminary data.</text>
</comment>
<keyword evidence="10" id="KW-0443">Lipid metabolism</keyword>
<evidence type="ECO:0000256" key="10">
    <source>
        <dbReference type="ARBA" id="ARBA00023098"/>
    </source>
</evidence>
<dbReference type="EMBL" id="JANFQO010000014">
    <property type="protein sequence ID" value="MCQ4166114.1"/>
    <property type="molecule type" value="Genomic_DNA"/>
</dbReference>
<evidence type="ECO:0000256" key="9">
    <source>
        <dbReference type="ARBA" id="ARBA00022989"/>
    </source>
</evidence>
<accession>A0ABT1QUZ8</accession>
<evidence type="ECO:0000256" key="3">
    <source>
        <dbReference type="ARBA" id="ARBA00010441"/>
    </source>
</evidence>
<feature type="transmembrane region" description="Helical" evidence="16">
    <location>
        <begin position="108"/>
        <end position="128"/>
    </location>
</feature>
<feature type="transmembrane region" description="Helical" evidence="16">
    <location>
        <begin position="204"/>
        <end position="221"/>
    </location>
</feature>
<keyword evidence="8 16" id="KW-0812">Transmembrane</keyword>
<feature type="transmembrane region" description="Helical" evidence="16">
    <location>
        <begin position="227"/>
        <end position="246"/>
    </location>
</feature>
<dbReference type="PANTHER" id="PTHR14269:SF61">
    <property type="entry name" value="CDP-DIACYLGLYCEROL--SERINE O-PHOSPHATIDYLTRANSFERASE"/>
    <property type="match status" value="1"/>
</dbReference>
<evidence type="ECO:0000256" key="8">
    <source>
        <dbReference type="ARBA" id="ARBA00022692"/>
    </source>
</evidence>
<evidence type="ECO:0000256" key="2">
    <source>
        <dbReference type="ARBA" id="ARBA00004127"/>
    </source>
</evidence>
<evidence type="ECO:0000256" key="14">
    <source>
        <dbReference type="ARBA" id="ARBA00032361"/>
    </source>
</evidence>
<evidence type="ECO:0000256" key="7">
    <source>
        <dbReference type="ARBA" id="ARBA00022679"/>
    </source>
</evidence>
<evidence type="ECO:0000256" key="1">
    <source>
        <dbReference type="ARBA" id="ARBA00000287"/>
    </source>
</evidence>
<dbReference type="InterPro" id="IPR050324">
    <property type="entry name" value="CDP-alcohol_PTase-I"/>
</dbReference>
<feature type="transmembrane region" description="Helical" evidence="16">
    <location>
        <begin position="172"/>
        <end position="192"/>
    </location>
</feature>
<keyword evidence="12" id="KW-0594">Phospholipid biosynthesis</keyword>
<name>A0ABT1QUZ8_9GAMM</name>
<organism evidence="17 18">
    <name type="scientific">Tahibacter harae</name>
    <dbReference type="NCBI Taxonomy" id="2963937"/>
    <lineage>
        <taxon>Bacteria</taxon>
        <taxon>Pseudomonadati</taxon>
        <taxon>Pseudomonadota</taxon>
        <taxon>Gammaproteobacteria</taxon>
        <taxon>Lysobacterales</taxon>
        <taxon>Rhodanobacteraceae</taxon>
        <taxon>Tahibacter</taxon>
    </lineage>
</organism>
<reference evidence="17" key="1">
    <citation type="submission" date="2022-07" db="EMBL/GenBank/DDBJ databases">
        <title>Tahibacter sp., a new gammaproteobacterium isolated from the silt sample collected at pig farm.</title>
        <authorList>
            <person name="Chen H."/>
        </authorList>
    </citation>
    <scope>NUCLEOTIDE SEQUENCE</scope>
    <source>
        <strain evidence="17">P2K</strain>
    </source>
</reference>
<dbReference type="PANTHER" id="PTHR14269">
    <property type="entry name" value="CDP-DIACYLGLYCEROL--GLYCEROL-3-PHOSPHATE 3-PHOSPHATIDYLTRANSFERASE-RELATED"/>
    <property type="match status" value="1"/>
</dbReference>
<gene>
    <name evidence="17" type="primary">pssA</name>
    <name evidence="17" type="ORF">NM961_15440</name>
</gene>
<evidence type="ECO:0000256" key="15">
    <source>
        <dbReference type="RuleBase" id="RU003750"/>
    </source>
</evidence>
<dbReference type="EC" id="2.7.8.8" evidence="4"/>
<dbReference type="GO" id="GO:0003882">
    <property type="term" value="F:CDP-diacylglycerol-serine O-phosphatidyltransferase activity"/>
    <property type="evidence" value="ECO:0007669"/>
    <property type="project" value="UniProtKB-EC"/>
</dbReference>
<proteinExistence type="inferred from homology"/>
<evidence type="ECO:0000256" key="16">
    <source>
        <dbReference type="SAM" id="Phobius"/>
    </source>
</evidence>
<comment type="similarity">
    <text evidence="3 15">Belongs to the CDP-alcohol phosphatidyltransferase class-I family.</text>
</comment>
<comment type="subcellular location">
    <subcellularLocation>
        <location evidence="2">Endomembrane system</location>
        <topology evidence="2">Multi-pass membrane protein</topology>
    </subcellularLocation>
</comment>
<dbReference type="InterPro" id="IPR000462">
    <property type="entry name" value="CDP-OH_P_trans"/>
</dbReference>
<evidence type="ECO:0000256" key="13">
    <source>
        <dbReference type="ARBA" id="ARBA00023264"/>
    </source>
</evidence>
<dbReference type="PROSITE" id="PS00379">
    <property type="entry name" value="CDP_ALCOHOL_P_TRANSF"/>
    <property type="match status" value="1"/>
</dbReference>
<feature type="transmembrane region" description="Helical" evidence="16">
    <location>
        <begin position="21"/>
        <end position="39"/>
    </location>
</feature>
<dbReference type="InterPro" id="IPR004533">
    <property type="entry name" value="CDP-diaglyc--ser_O-PTrfase"/>
</dbReference>
<keyword evidence="11 16" id="KW-0472">Membrane</keyword>
<feature type="transmembrane region" description="Helical" evidence="16">
    <location>
        <begin position="140"/>
        <end position="160"/>
    </location>
</feature>
<evidence type="ECO:0000256" key="6">
    <source>
        <dbReference type="ARBA" id="ARBA00022516"/>
    </source>
</evidence>
<keyword evidence="7 15" id="KW-0808">Transferase</keyword>
<dbReference type="InterPro" id="IPR043130">
    <property type="entry name" value="CDP-OH_PTrfase_TM_dom"/>
</dbReference>
<dbReference type="RefSeq" id="WP_255915303.1">
    <property type="nucleotide sequence ID" value="NZ_JANFQO010000014.1"/>
</dbReference>
<keyword evidence="9 16" id="KW-1133">Transmembrane helix</keyword>
<evidence type="ECO:0000313" key="17">
    <source>
        <dbReference type="EMBL" id="MCQ4166114.1"/>
    </source>
</evidence>
<dbReference type="Proteomes" id="UP001165498">
    <property type="component" value="Unassembled WGS sequence"/>
</dbReference>
<keyword evidence="6" id="KW-0444">Lipid biosynthesis</keyword>
<keyword evidence="13" id="KW-1208">Phospholipid metabolism</keyword>